<organism evidence="1 2">
    <name type="scientific">Legionella lansingensis</name>
    <dbReference type="NCBI Taxonomy" id="45067"/>
    <lineage>
        <taxon>Bacteria</taxon>
        <taxon>Pseudomonadati</taxon>
        <taxon>Pseudomonadota</taxon>
        <taxon>Gammaproteobacteria</taxon>
        <taxon>Legionellales</taxon>
        <taxon>Legionellaceae</taxon>
        <taxon>Legionella</taxon>
    </lineage>
</organism>
<dbReference type="CDD" id="cd00551">
    <property type="entry name" value="AmyAc_family"/>
    <property type="match status" value="1"/>
</dbReference>
<dbReference type="AlphaFoldDB" id="A0A0W0VXE6"/>
<evidence type="ECO:0000313" key="2">
    <source>
        <dbReference type="Proteomes" id="UP000054869"/>
    </source>
</evidence>
<dbReference type="SUPFAM" id="SSF51445">
    <property type="entry name" value="(Trans)glycosidases"/>
    <property type="match status" value="1"/>
</dbReference>
<gene>
    <name evidence="1" type="ORF">Llan_0513</name>
</gene>
<proteinExistence type="predicted"/>
<protein>
    <submittedName>
        <fullName evidence="1">Alpha-amylase</fullName>
    </submittedName>
</protein>
<dbReference type="EMBL" id="LNYI01000010">
    <property type="protein sequence ID" value="KTD24374.1"/>
    <property type="molecule type" value="Genomic_DNA"/>
</dbReference>
<dbReference type="Gene3D" id="3.20.20.80">
    <property type="entry name" value="Glycosidases"/>
    <property type="match status" value="1"/>
</dbReference>
<evidence type="ECO:0000313" key="1">
    <source>
        <dbReference type="EMBL" id="KTD24374.1"/>
    </source>
</evidence>
<accession>A0A0W0VXE6</accession>
<dbReference type="STRING" id="45067.Llan_0513"/>
<comment type="caution">
    <text evidence="1">The sequence shown here is derived from an EMBL/GenBank/DDBJ whole genome shotgun (WGS) entry which is preliminary data.</text>
</comment>
<dbReference type="eggNOG" id="COG0366">
    <property type="taxonomic scope" value="Bacteria"/>
</dbReference>
<name>A0A0W0VXE6_9GAMM</name>
<dbReference type="Proteomes" id="UP000054869">
    <property type="component" value="Unassembled WGS sequence"/>
</dbReference>
<dbReference type="PATRIC" id="fig|45067.4.peg.538"/>
<keyword evidence="2" id="KW-1185">Reference proteome</keyword>
<reference evidence="1 2" key="1">
    <citation type="submission" date="2015-11" db="EMBL/GenBank/DDBJ databases">
        <title>Genomic analysis of 38 Legionella species identifies large and diverse effector repertoires.</title>
        <authorList>
            <person name="Burstein D."/>
            <person name="Amaro F."/>
            <person name="Zusman T."/>
            <person name="Lifshitz Z."/>
            <person name="Cohen O."/>
            <person name="Gilbert J.A."/>
            <person name="Pupko T."/>
            <person name="Shuman H.A."/>
            <person name="Segal G."/>
        </authorList>
    </citation>
    <scope>NUCLEOTIDE SEQUENCE [LARGE SCALE GENOMIC DNA]</scope>
    <source>
        <strain evidence="1 2">ATCC 49751</strain>
    </source>
</reference>
<dbReference type="RefSeq" id="WP_058387139.1">
    <property type="nucleotide sequence ID" value="NZ_LNYI01000010.1"/>
</dbReference>
<dbReference type="InterPro" id="IPR017853">
    <property type="entry name" value="GH"/>
</dbReference>
<sequence length="731" mass="82511">MATNLGHLSYPANGNLRMYNMHPYRSYVPHKRGIDGMIDYVPEIGIDGMKYNAAWINPVQLTGTLLHPHPDGLSQVSGSFYAMTDDEAFNPLIFPNCNTEECQAKLKKWTASVRLNGMFPIFDLVLNHIGINQGEPSPLQKKLGEAGLLLAEVNERWPDIQGIDYYRAGSTNRGLTTPMSDLDPVKIDKVFEILWEPFIRRYILDYGFMGVRVDALTHVPVPVQQRAYALVQKLVKEKYSTDAIVVGELMVGDPEKYVPALSACGLTHCLHPCSFYWGYAMEGGYCLNEERSPFIKQNQRLAEIVLSPEAKKVSAYKIQIIAEYDKEKHKQPNTIFIAQQKEKYCLIINGESHHIAFGGSLILPLNILRGYEAVEAFITSYYLSVGKKKGDVQKAVKEWLEQCPVLQQVLDEMHFQSNKGSLIAVSGNHDVGTLKAKVMLDIAYGRAMTNVGADERKIEDIQNTYKEFKNIIKGIVNTNDLMRRLQAAFGLTEKEKQHLFLEVNMRMREKLFIQAMMCRGWYSLGGDEVGVCHKPEVFAQFGENPGRIGSSLLERAHSKCSQHDLRGFIRGVNEIMDVLPKPAYNDRATMHYLVLENEEFGVKAAEFLFVVVRYSAKENKYCLLGHTAEHLGDALLADKLRAMLASEPCLNEASCDVLMLDQHGEVIRTVLALAKEEKKNNQGIMRRTGASASEAEYIPALSFNFRDSFFSDPTRIKRDDRSEQLLTNTLK</sequence>